<dbReference type="GO" id="GO:0071013">
    <property type="term" value="C:catalytic step 2 spliceosome"/>
    <property type="evidence" value="ECO:0007669"/>
    <property type="project" value="TreeGrafter"/>
</dbReference>
<evidence type="ECO:0000256" key="6">
    <source>
        <dbReference type="ARBA" id="ARBA00023002"/>
    </source>
</evidence>
<dbReference type="PROSITE" id="PS00062">
    <property type="entry name" value="ALDOKETO_REDUCTASE_2"/>
    <property type="match status" value="1"/>
</dbReference>
<dbReference type="OrthoDB" id="1068471at2759"/>
<accession>A0A060S7H3</accession>
<dbReference type="PANTHER" id="PTHR22842:SF3">
    <property type="entry name" value="WD REPEAT DOMAIN-CONTAINING PROTEIN 83"/>
    <property type="match status" value="1"/>
</dbReference>
<dbReference type="Proteomes" id="UP000029665">
    <property type="component" value="Unassembled WGS sequence"/>
</dbReference>
<dbReference type="InterPro" id="IPR001680">
    <property type="entry name" value="WD40_rpt"/>
</dbReference>
<dbReference type="EMBL" id="CCBP010000072">
    <property type="protein sequence ID" value="CDO70196.1"/>
    <property type="molecule type" value="Genomic_DNA"/>
</dbReference>
<dbReference type="SUPFAM" id="SSF50978">
    <property type="entry name" value="WD40 repeat-like"/>
    <property type="match status" value="1"/>
</dbReference>
<comment type="subcellular location">
    <subcellularLocation>
        <location evidence="1">Cytoplasm</location>
    </subcellularLocation>
</comment>
<dbReference type="Pfam" id="PF00400">
    <property type="entry name" value="WD40"/>
    <property type="match status" value="4"/>
</dbReference>
<keyword evidence="11" id="KW-1185">Reference proteome</keyword>
<dbReference type="SMART" id="SM00320">
    <property type="entry name" value="WD40"/>
    <property type="match status" value="6"/>
</dbReference>
<evidence type="ECO:0000256" key="2">
    <source>
        <dbReference type="ARBA" id="ARBA00007905"/>
    </source>
</evidence>
<keyword evidence="6" id="KW-0560">Oxidoreductase</keyword>
<feature type="repeat" description="WD" evidence="8">
    <location>
        <begin position="61"/>
        <end position="102"/>
    </location>
</feature>
<dbReference type="PROSITE" id="PS50294">
    <property type="entry name" value="WD_REPEATS_REGION"/>
    <property type="match status" value="3"/>
</dbReference>
<dbReference type="SUPFAM" id="SSF51430">
    <property type="entry name" value="NAD(P)-linked oxidoreductase"/>
    <property type="match status" value="1"/>
</dbReference>
<dbReference type="InterPro" id="IPR015943">
    <property type="entry name" value="WD40/YVTN_repeat-like_dom_sf"/>
</dbReference>
<feature type="domain" description="NADP-dependent oxidoreductase" evidence="9">
    <location>
        <begin position="294"/>
        <end position="510"/>
    </location>
</feature>
<evidence type="ECO:0000256" key="5">
    <source>
        <dbReference type="ARBA" id="ARBA00022737"/>
    </source>
</evidence>
<feature type="repeat" description="WD" evidence="8">
    <location>
        <begin position="18"/>
        <end position="60"/>
    </location>
</feature>
<dbReference type="InterPro" id="IPR023210">
    <property type="entry name" value="NADP_OxRdtase_dom"/>
</dbReference>
<evidence type="ECO:0000313" key="10">
    <source>
        <dbReference type="EMBL" id="CDO70196.1"/>
    </source>
</evidence>
<evidence type="ECO:0000256" key="4">
    <source>
        <dbReference type="ARBA" id="ARBA00022574"/>
    </source>
</evidence>
<dbReference type="Gene3D" id="3.20.20.100">
    <property type="entry name" value="NADP-dependent oxidoreductase domain"/>
    <property type="match status" value="1"/>
</dbReference>
<dbReference type="STRING" id="5643.A0A060S7H3"/>
<feature type="repeat" description="WD" evidence="8">
    <location>
        <begin position="103"/>
        <end position="144"/>
    </location>
</feature>
<protein>
    <recommendedName>
        <fullName evidence="9">NADP-dependent oxidoreductase domain-containing protein</fullName>
    </recommendedName>
</protein>
<dbReference type="InterPro" id="IPR036322">
    <property type="entry name" value="WD40_repeat_dom_sf"/>
</dbReference>
<dbReference type="InterPro" id="IPR019775">
    <property type="entry name" value="WD40_repeat_CS"/>
</dbReference>
<evidence type="ECO:0000256" key="3">
    <source>
        <dbReference type="ARBA" id="ARBA00022490"/>
    </source>
</evidence>
<keyword evidence="5" id="KW-0677">Repeat</keyword>
<keyword evidence="4 8" id="KW-0853">WD repeat</keyword>
<dbReference type="PROSITE" id="PS50082">
    <property type="entry name" value="WD_REPEATS_2"/>
    <property type="match status" value="3"/>
</dbReference>
<dbReference type="PROSITE" id="PS00678">
    <property type="entry name" value="WD_REPEATS_1"/>
    <property type="match status" value="1"/>
</dbReference>
<comment type="similarity">
    <text evidence="7">Belongs to the WD repeat MORG1 family.</text>
</comment>
<dbReference type="PRINTS" id="PR00069">
    <property type="entry name" value="ALDKETRDTASE"/>
</dbReference>
<dbReference type="AlphaFoldDB" id="A0A060S7H3"/>
<proteinExistence type="inferred from homology"/>
<dbReference type="InterPro" id="IPR020471">
    <property type="entry name" value="AKR"/>
</dbReference>
<evidence type="ECO:0000259" key="9">
    <source>
        <dbReference type="Pfam" id="PF00248"/>
    </source>
</evidence>
<dbReference type="GO" id="GO:0005737">
    <property type="term" value="C:cytoplasm"/>
    <property type="evidence" value="ECO:0007669"/>
    <property type="project" value="UniProtKB-SubCell"/>
</dbReference>
<evidence type="ECO:0000256" key="8">
    <source>
        <dbReference type="PROSITE-ProRule" id="PRU00221"/>
    </source>
</evidence>
<name>A0A060S7H3_PYCCI</name>
<dbReference type="InterPro" id="IPR018170">
    <property type="entry name" value="Aldo/ket_reductase_CS"/>
</dbReference>
<evidence type="ECO:0000313" key="11">
    <source>
        <dbReference type="Proteomes" id="UP000029665"/>
    </source>
</evidence>
<dbReference type="GO" id="GO:0016491">
    <property type="term" value="F:oxidoreductase activity"/>
    <property type="evidence" value="ECO:0007669"/>
    <property type="project" value="UniProtKB-KW"/>
</dbReference>
<dbReference type="PRINTS" id="PR00320">
    <property type="entry name" value="GPROTEINBRPT"/>
</dbReference>
<dbReference type="GO" id="GO:0000398">
    <property type="term" value="P:mRNA splicing, via spliceosome"/>
    <property type="evidence" value="ECO:0007669"/>
    <property type="project" value="TreeGrafter"/>
</dbReference>
<keyword evidence="3" id="KW-0963">Cytoplasm</keyword>
<dbReference type="CDD" id="cd00200">
    <property type="entry name" value="WD40"/>
    <property type="match status" value="1"/>
</dbReference>
<dbReference type="CDD" id="cd19071">
    <property type="entry name" value="AKR_AKR1-5-like"/>
    <property type="match status" value="1"/>
</dbReference>
<dbReference type="FunFam" id="3.20.20.100:FF:000015">
    <property type="entry name" value="Oxidoreductase, aldo/keto reductase family"/>
    <property type="match status" value="1"/>
</dbReference>
<dbReference type="InterPro" id="IPR020472">
    <property type="entry name" value="WD40_PAC1"/>
</dbReference>
<dbReference type="HOGENOM" id="CLU_518894_0_0_1"/>
<evidence type="ECO:0000256" key="7">
    <source>
        <dbReference type="ARBA" id="ARBA00038145"/>
    </source>
</evidence>
<comment type="caution">
    <text evidence="10">The sequence shown here is derived from an EMBL/GenBank/DDBJ whole genome shotgun (WGS) entry which is preliminary data.</text>
</comment>
<reference evidence="10" key="1">
    <citation type="submission" date="2014-01" db="EMBL/GenBank/DDBJ databases">
        <title>The genome of the white-rot fungus Pycnoporus cinnabarinus: a basidiomycete model with a versatile arsenal for lignocellulosic biomass breakdown.</title>
        <authorList>
            <person name="Levasseur A."/>
            <person name="Lomascolo A."/>
            <person name="Ruiz-Duenas F.J."/>
            <person name="Uzan E."/>
            <person name="Piumi F."/>
            <person name="Kues U."/>
            <person name="Ram A.F.J."/>
            <person name="Murat C."/>
            <person name="Haon M."/>
            <person name="Benoit I."/>
            <person name="Arfi Y."/>
            <person name="Chevret D."/>
            <person name="Drula E."/>
            <person name="Kwon M.J."/>
            <person name="Gouret P."/>
            <person name="Lesage-Meessen L."/>
            <person name="Lombard V."/>
            <person name="Mariette J."/>
            <person name="Noirot C."/>
            <person name="Park J."/>
            <person name="Patyshakuliyeva A."/>
            <person name="Wieneger R.A.B."/>
            <person name="Wosten H.A.B."/>
            <person name="Martin F."/>
            <person name="Coutinho P.M."/>
            <person name="de Vries R."/>
            <person name="Martinez A.T."/>
            <person name="Klopp C."/>
            <person name="Pontarotti P."/>
            <person name="Henrissat B."/>
            <person name="Record E."/>
        </authorList>
    </citation>
    <scope>NUCLEOTIDE SEQUENCE [LARGE SCALE GENOMIC DNA]</scope>
    <source>
        <strain evidence="10">BRFM137</strain>
    </source>
</reference>
<evidence type="ECO:0000256" key="1">
    <source>
        <dbReference type="ARBA" id="ARBA00004496"/>
    </source>
</evidence>
<gene>
    <name evidence="10" type="ORF">BN946_scf184905.g8</name>
</gene>
<dbReference type="InterPro" id="IPR051980">
    <property type="entry name" value="WD_repeat_MORG1"/>
</dbReference>
<sequence>MAPSRGPAVTPRNLHKTLANHKGPVHVARYAKGTAKYVLSGGQDRTVRLWNPELGTEIKSYSAHGYEVLSITVAHDNSRFASSGGDRQVFLWDVMTGQTIRRIPGHMGKIFTVEFNEDATVLASGSYDSTVRLWDLRSQNRQPIQTLDEARDAVQTIHVGKSYIATGSVDGHVRTYDLRMGELRTDFLGHPVTAVVPSQDNQTYLATTIDAHVRLMDMSTGKMLNDFTGHASSSYRIRACFGHGEASVICGDEEGKVWAWDLVDDMSCPSWVLVRMLFDRPQVTDASDHQIERRHIDSARMYRNEEQVGQAVRESGIPRDEIFITSKVNNPEHGFGTALAAVDDSLKKFGFDYIDLMLIHSPLSDKERRLQTWKALIEAKKQGKVRTIGVSNYGPRHLEEIREAGLETPAVNQVELHPFCQQKEIVDYCNKHGIVVEAYTPLIRGKWDNKIVELAKKYHKDPAQLLVRWSLQRGYVPLPKSSNPDRVVSNANVFDFEISSEDMATVNAMDRGKDGAITWNPVDAP</sequence>
<organism evidence="10 11">
    <name type="scientific">Pycnoporus cinnabarinus</name>
    <name type="common">Cinnabar-red polypore</name>
    <name type="synonym">Trametes cinnabarina</name>
    <dbReference type="NCBI Taxonomy" id="5643"/>
    <lineage>
        <taxon>Eukaryota</taxon>
        <taxon>Fungi</taxon>
        <taxon>Dikarya</taxon>
        <taxon>Basidiomycota</taxon>
        <taxon>Agaricomycotina</taxon>
        <taxon>Agaricomycetes</taxon>
        <taxon>Polyporales</taxon>
        <taxon>Polyporaceae</taxon>
        <taxon>Trametes</taxon>
    </lineage>
</organism>
<dbReference type="Gene3D" id="2.130.10.10">
    <property type="entry name" value="YVTN repeat-like/Quinoprotein amine dehydrogenase"/>
    <property type="match status" value="1"/>
</dbReference>
<dbReference type="Pfam" id="PF00248">
    <property type="entry name" value="Aldo_ket_red"/>
    <property type="match status" value="1"/>
</dbReference>
<dbReference type="PANTHER" id="PTHR22842">
    <property type="entry name" value="WD40 REPEAT PROTEIN"/>
    <property type="match status" value="1"/>
</dbReference>
<dbReference type="InterPro" id="IPR036812">
    <property type="entry name" value="NAD(P)_OxRdtase_dom_sf"/>
</dbReference>
<comment type="similarity">
    <text evidence="2">Belongs to the aldo/keto reductase family.</text>
</comment>